<accession>A0A0S8GA26</accession>
<comment type="caution">
    <text evidence="1">The sequence shown here is derived from an EMBL/GenBank/DDBJ whole genome shotgun (WGS) entry which is preliminary data.</text>
</comment>
<evidence type="ECO:0000313" key="2">
    <source>
        <dbReference type="Proteomes" id="UP000051717"/>
    </source>
</evidence>
<proteinExistence type="predicted"/>
<gene>
    <name evidence="1" type="ORF">AMJ82_05625</name>
</gene>
<protein>
    <submittedName>
        <fullName evidence="1">Uncharacterized protein</fullName>
    </submittedName>
</protein>
<sequence>MERPDWRAIRGGLIPWSASEYHEVLEEAHRLMQTPHDDWDRRPQRFTIYDEDTGEEQALEVDVDNVAFQIDNLILKRYADQPQDVVLSHVYRFRMIFRFIEDNLERLVVEGLIKDEPEAMQVAEGLIEVLATARYEATRIEGDEEVSVFDCDQVVDGAKRLQGDMEEESS</sequence>
<organism evidence="1 2">
    <name type="scientific">candidate division TA06 bacterium SM23_40</name>
    <dbReference type="NCBI Taxonomy" id="1703774"/>
    <lineage>
        <taxon>Bacteria</taxon>
        <taxon>Bacteria division TA06</taxon>
    </lineage>
</organism>
<dbReference type="EMBL" id="LJUI01000037">
    <property type="protein sequence ID" value="KPK69394.1"/>
    <property type="molecule type" value="Genomic_DNA"/>
</dbReference>
<dbReference type="Proteomes" id="UP000051717">
    <property type="component" value="Unassembled WGS sequence"/>
</dbReference>
<dbReference type="AlphaFoldDB" id="A0A0S8GA26"/>
<reference evidence="1 2" key="1">
    <citation type="journal article" date="2015" name="Microbiome">
        <title>Genomic resolution of linkages in carbon, nitrogen, and sulfur cycling among widespread estuary sediment bacteria.</title>
        <authorList>
            <person name="Baker B.J."/>
            <person name="Lazar C.S."/>
            <person name="Teske A.P."/>
            <person name="Dick G.J."/>
        </authorList>
    </citation>
    <scope>NUCLEOTIDE SEQUENCE [LARGE SCALE GENOMIC DNA]</scope>
    <source>
        <strain evidence="1">SM23_40</strain>
    </source>
</reference>
<evidence type="ECO:0000313" key="1">
    <source>
        <dbReference type="EMBL" id="KPK69394.1"/>
    </source>
</evidence>
<name>A0A0S8GA26_UNCT6</name>